<dbReference type="RefSeq" id="WP_055113732.1">
    <property type="nucleotide sequence ID" value="NZ_CXWA01000001.1"/>
</dbReference>
<organism evidence="2 3">
    <name type="scientific">Roseibium album</name>
    <dbReference type="NCBI Taxonomy" id="311410"/>
    <lineage>
        <taxon>Bacteria</taxon>
        <taxon>Pseudomonadati</taxon>
        <taxon>Pseudomonadota</taxon>
        <taxon>Alphaproteobacteria</taxon>
        <taxon>Hyphomicrobiales</taxon>
        <taxon>Stappiaceae</taxon>
        <taxon>Roseibium</taxon>
    </lineage>
</organism>
<evidence type="ECO:0000256" key="1">
    <source>
        <dbReference type="SAM" id="Phobius"/>
    </source>
</evidence>
<dbReference type="OrthoDB" id="7675052at2"/>
<sequence length="253" mass="26951">MRPELNIFSQAFAAIAACWRYFFGLVAAIYVLETVSVLFDLGTGLTIARAFVEAGTVFYLCASLLGLDLKSRETSKKYTGFMIRYILLLYLPVFVVAMVVVFGAMATSAGGLLDQEFFLVVMFLTGGGVAFLTTFLFGTVFPAHLIGVGAGIGTAAGRSFRQAGYMLPRLLFGAGSIAGLGFVILIFFENIGIGSDPITPAGAPNILGGLVLLLVKLVVGYSFAVFSVIVCRAYLKDLEERGELPVAEADVFA</sequence>
<evidence type="ECO:0000313" key="3">
    <source>
        <dbReference type="Proteomes" id="UP000049983"/>
    </source>
</evidence>
<reference evidence="3" key="1">
    <citation type="submission" date="2015-07" db="EMBL/GenBank/DDBJ databases">
        <authorList>
            <person name="Rodrigo-Torres Lidia"/>
            <person name="Arahal R.David."/>
        </authorList>
    </citation>
    <scope>NUCLEOTIDE SEQUENCE [LARGE SCALE GENOMIC DNA]</scope>
    <source>
        <strain evidence="3">CECT 5096</strain>
    </source>
</reference>
<feature type="transmembrane region" description="Helical" evidence="1">
    <location>
        <begin position="167"/>
        <end position="188"/>
    </location>
</feature>
<protein>
    <submittedName>
        <fullName evidence="2">Uncharacterized protein</fullName>
    </submittedName>
</protein>
<dbReference type="PROSITE" id="PS51257">
    <property type="entry name" value="PROKAR_LIPOPROTEIN"/>
    <property type="match status" value="1"/>
</dbReference>
<feature type="transmembrane region" description="Helical" evidence="1">
    <location>
        <begin position="208"/>
        <end position="235"/>
    </location>
</feature>
<accession>A0A0M6Z496</accession>
<dbReference type="GeneID" id="97670237"/>
<keyword evidence="3" id="KW-1185">Reference proteome</keyword>
<evidence type="ECO:0000313" key="2">
    <source>
        <dbReference type="EMBL" id="CTQ71320.1"/>
    </source>
</evidence>
<proteinExistence type="predicted"/>
<keyword evidence="1" id="KW-0472">Membrane</keyword>
<keyword evidence="1" id="KW-1133">Transmembrane helix</keyword>
<dbReference type="AlphaFoldDB" id="A0A0M6Z496"/>
<feature type="transmembrane region" description="Helical" evidence="1">
    <location>
        <begin position="44"/>
        <end position="65"/>
    </location>
</feature>
<dbReference type="Proteomes" id="UP000049983">
    <property type="component" value="Unassembled WGS sequence"/>
</dbReference>
<feature type="transmembrane region" description="Helical" evidence="1">
    <location>
        <begin position="12"/>
        <end position="32"/>
    </location>
</feature>
<gene>
    <name evidence="2" type="ORF">LA5096_02870</name>
</gene>
<name>A0A0M6Z496_9HYPH</name>
<keyword evidence="1" id="KW-0812">Transmembrane</keyword>
<feature type="transmembrane region" description="Helical" evidence="1">
    <location>
        <begin position="85"/>
        <end position="105"/>
    </location>
</feature>
<dbReference type="EMBL" id="CXWC01000010">
    <property type="protein sequence ID" value="CTQ71320.1"/>
    <property type="molecule type" value="Genomic_DNA"/>
</dbReference>
<feature type="transmembrane region" description="Helical" evidence="1">
    <location>
        <begin position="117"/>
        <end position="146"/>
    </location>
</feature>